<reference evidence="6" key="1">
    <citation type="submission" date="2017-12" db="EMBL/GenBank/DDBJ databases">
        <title>FDA dAtabase for Regulatory Grade micrObial Sequences (FDA-ARGOS): Supporting development and validation of Infectious Disease Dx tests.</title>
        <authorList>
            <person name="Campos J."/>
            <person name="Goldberg B."/>
            <person name="Tallon L."/>
            <person name="Sadzewicz L."/>
            <person name="Sengamalay N."/>
            <person name="Ott S."/>
            <person name="Godinez A."/>
            <person name="Nagaraj S."/>
            <person name="Vyas G."/>
            <person name="Aluvathingal J."/>
            <person name="Nadendla S."/>
            <person name="Geyer C."/>
            <person name="Nandy P."/>
            <person name="Hobson J."/>
            <person name="Sichtig H."/>
        </authorList>
    </citation>
    <scope>NUCLEOTIDE SEQUENCE</scope>
    <source>
        <strain evidence="6">FDAARGOS_252</strain>
    </source>
</reference>
<dbReference type="PANTHER" id="PTHR30483:SF6">
    <property type="entry name" value="PERIPLASMIC BINDING PROTEIN OF ABC TRANSPORTER FOR NATURAL AMINO ACIDS"/>
    <property type="match status" value="1"/>
</dbReference>
<dbReference type="Pfam" id="PF13458">
    <property type="entry name" value="Peripla_BP_6"/>
    <property type="match status" value="1"/>
</dbReference>
<accession>A0A1V0GNS4</accession>
<evidence type="ECO:0000313" key="6">
    <source>
        <dbReference type="EMBL" id="ARC35507.1"/>
    </source>
</evidence>
<dbReference type="AlphaFoldDB" id="A0A1V0GNS4"/>
<dbReference type="Proteomes" id="UP000191257">
    <property type="component" value="Chromosome"/>
</dbReference>
<dbReference type="GO" id="GO:0006865">
    <property type="term" value="P:amino acid transport"/>
    <property type="evidence" value="ECO:0007669"/>
    <property type="project" value="UniProtKB-KW"/>
</dbReference>
<dbReference type="RefSeq" id="WP_080620457.1">
    <property type="nucleotide sequence ID" value="NZ_CAWMZI010000001.1"/>
</dbReference>
<evidence type="ECO:0000256" key="4">
    <source>
        <dbReference type="SAM" id="SignalP"/>
    </source>
</evidence>
<dbReference type="Gene3D" id="3.40.50.2300">
    <property type="match status" value="2"/>
</dbReference>
<dbReference type="KEGG" id="pye:A6J80_03135"/>
<feature type="chain" id="PRO_5012550141" evidence="4">
    <location>
        <begin position="31"/>
        <end position="400"/>
    </location>
</feature>
<evidence type="ECO:0000256" key="3">
    <source>
        <dbReference type="ARBA" id="ARBA00022970"/>
    </source>
</evidence>
<dbReference type="InterPro" id="IPR028082">
    <property type="entry name" value="Peripla_BP_I"/>
</dbReference>
<feature type="signal peptide" evidence="4">
    <location>
        <begin position="1"/>
        <end position="30"/>
    </location>
</feature>
<dbReference type="STRING" id="147645.A6J80_03135"/>
<comment type="similarity">
    <text evidence="1">Belongs to the leucine-binding protein family.</text>
</comment>
<proteinExistence type="inferred from homology"/>
<evidence type="ECO:0000313" key="7">
    <source>
        <dbReference type="Proteomes" id="UP000191257"/>
    </source>
</evidence>
<organism evidence="6 7">
    <name type="scientific">Paracoccus yeei</name>
    <dbReference type="NCBI Taxonomy" id="147645"/>
    <lineage>
        <taxon>Bacteria</taxon>
        <taxon>Pseudomonadati</taxon>
        <taxon>Pseudomonadota</taxon>
        <taxon>Alphaproteobacteria</taxon>
        <taxon>Rhodobacterales</taxon>
        <taxon>Paracoccaceae</taxon>
        <taxon>Paracoccus</taxon>
    </lineage>
</organism>
<dbReference type="PANTHER" id="PTHR30483">
    <property type="entry name" value="LEUCINE-SPECIFIC-BINDING PROTEIN"/>
    <property type="match status" value="1"/>
</dbReference>
<dbReference type="eggNOG" id="COG0683">
    <property type="taxonomic scope" value="Bacteria"/>
</dbReference>
<gene>
    <name evidence="6" type="ORF">A6J80_03135</name>
</gene>
<name>A0A1V0GNS4_9RHOB</name>
<dbReference type="PROSITE" id="PS51257">
    <property type="entry name" value="PROKAR_LIPOPROTEIN"/>
    <property type="match status" value="1"/>
</dbReference>
<protein>
    <submittedName>
        <fullName evidence="6">Penicillin-binding protein activator</fullName>
    </submittedName>
</protein>
<dbReference type="CDD" id="cd06339">
    <property type="entry name" value="PBP1_YraM_LppC_lipoprotein-like"/>
    <property type="match status" value="1"/>
</dbReference>
<keyword evidence="3" id="KW-0029">Amino-acid transport</keyword>
<keyword evidence="3" id="KW-0813">Transport</keyword>
<keyword evidence="2 4" id="KW-0732">Signal</keyword>
<evidence type="ECO:0000259" key="5">
    <source>
        <dbReference type="Pfam" id="PF13458"/>
    </source>
</evidence>
<evidence type="ECO:0000256" key="2">
    <source>
        <dbReference type="ARBA" id="ARBA00022729"/>
    </source>
</evidence>
<keyword evidence="7" id="KW-1185">Reference proteome</keyword>
<dbReference type="SUPFAM" id="SSF53822">
    <property type="entry name" value="Periplasmic binding protein-like I"/>
    <property type="match status" value="1"/>
</dbReference>
<evidence type="ECO:0000256" key="1">
    <source>
        <dbReference type="ARBA" id="ARBA00010062"/>
    </source>
</evidence>
<dbReference type="EMBL" id="CP020442">
    <property type="protein sequence ID" value="ARC35507.1"/>
    <property type="molecule type" value="Genomic_DNA"/>
</dbReference>
<feature type="domain" description="Leucine-binding protein" evidence="5">
    <location>
        <begin position="54"/>
        <end position="382"/>
    </location>
</feature>
<sequence>MTAKTTIRGLIDLRRPFARIAAMASAVVLAACQPLETAGTGGSTGQTIDPSQPVPVALLVPGGTGSADLDWLARSLSNAAKMAAADAQGARIDLRIYDSGSEPGTAVARATQAADEGAKIILGPLFADSANAVGNAMAPRGINVLSFSNNADIAGGNVFVLGNTFDNVANRLVRHAVANGKRRILVVAEDDAAGQIGSAAIQRAIQANRATLAGTAVHPLSRQGIDGVAPNVAQAALSGNVDAVFLTANQGAVLPYLTDKLADAGVTSASVQMMGLTRWDTPASRLALRGVQGGWFALPDTRMKAQFDQRYRSAYGEAPHELGSLAYDGVAAIAALARAGKRNALTTAGLTQNAGFAGITGAFRLKRDGTNERALAVATILNGQVQILDPAPSSFGGFGF</sequence>
<dbReference type="InterPro" id="IPR051010">
    <property type="entry name" value="BCAA_transport"/>
</dbReference>
<dbReference type="InterPro" id="IPR028081">
    <property type="entry name" value="Leu-bd"/>
</dbReference>